<comment type="caution">
    <text evidence="3">The sequence shown here is derived from an EMBL/GenBank/DDBJ whole genome shotgun (WGS) entry which is preliminary data.</text>
</comment>
<organism evidence="3 4">
    <name type="scientific">Sutterella massiliensis</name>
    <dbReference type="NCBI Taxonomy" id="1816689"/>
    <lineage>
        <taxon>Bacteria</taxon>
        <taxon>Pseudomonadati</taxon>
        <taxon>Pseudomonadota</taxon>
        <taxon>Betaproteobacteria</taxon>
        <taxon>Burkholderiales</taxon>
        <taxon>Sutterellaceae</taxon>
        <taxon>Sutterella</taxon>
    </lineage>
</organism>
<evidence type="ECO:0000256" key="1">
    <source>
        <dbReference type="ARBA" id="ARBA00009981"/>
    </source>
</evidence>
<name>A0ABS2DSE7_9BURK</name>
<dbReference type="RefSeq" id="WP_205102718.1">
    <property type="nucleotide sequence ID" value="NZ_JACJJC010000009.1"/>
</dbReference>
<dbReference type="NCBIfam" id="TIGR01552">
    <property type="entry name" value="phd_fam"/>
    <property type="match status" value="1"/>
</dbReference>
<gene>
    <name evidence="3" type="ORF">H6A60_06970</name>
</gene>
<evidence type="ECO:0000256" key="2">
    <source>
        <dbReference type="SAM" id="MobiDB-lite"/>
    </source>
</evidence>
<reference evidence="3 4" key="1">
    <citation type="journal article" date="2021" name="Sci. Rep.">
        <title>The distribution of antibiotic resistance genes in chicken gut microbiota commensals.</title>
        <authorList>
            <person name="Juricova H."/>
            <person name="Matiasovicova J."/>
            <person name="Kubasova T."/>
            <person name="Cejkova D."/>
            <person name="Rychlik I."/>
        </authorList>
    </citation>
    <scope>NUCLEOTIDE SEQUENCE [LARGE SCALE GENOMIC DNA]</scope>
    <source>
        <strain evidence="3 4">An829</strain>
    </source>
</reference>
<accession>A0ABS2DSE7</accession>
<protein>
    <submittedName>
        <fullName evidence="3">Type II toxin-antitoxin system prevent-host-death family antitoxin</fullName>
    </submittedName>
</protein>
<feature type="region of interest" description="Disordered" evidence="2">
    <location>
        <begin position="46"/>
        <end position="68"/>
    </location>
</feature>
<dbReference type="Proteomes" id="UP000715095">
    <property type="component" value="Unassembled WGS sequence"/>
</dbReference>
<sequence length="68" mass="7005">MESNSVPLSQACQKPVRIIDPAGENGGGPVLISVRGRPAVVLISAPSTTRSSASSSTSLTHLTSRWST</sequence>
<evidence type="ECO:0000313" key="3">
    <source>
        <dbReference type="EMBL" id="MBM6704224.1"/>
    </source>
</evidence>
<dbReference type="EMBL" id="JACJJC010000009">
    <property type="protein sequence ID" value="MBM6704224.1"/>
    <property type="molecule type" value="Genomic_DNA"/>
</dbReference>
<keyword evidence="4" id="KW-1185">Reference proteome</keyword>
<evidence type="ECO:0000313" key="4">
    <source>
        <dbReference type="Proteomes" id="UP000715095"/>
    </source>
</evidence>
<dbReference type="SUPFAM" id="SSF143120">
    <property type="entry name" value="YefM-like"/>
    <property type="match status" value="1"/>
</dbReference>
<comment type="similarity">
    <text evidence="1">Belongs to the phD/YefM antitoxin family.</text>
</comment>
<dbReference type="InterPro" id="IPR036165">
    <property type="entry name" value="YefM-like_sf"/>
</dbReference>
<proteinExistence type="inferred from homology"/>